<dbReference type="InterPro" id="IPR011989">
    <property type="entry name" value="ARM-like"/>
</dbReference>
<dbReference type="GO" id="GO:0003779">
    <property type="term" value="F:actin binding"/>
    <property type="evidence" value="ECO:0007669"/>
    <property type="project" value="UniProtKB-KW"/>
</dbReference>
<dbReference type="SMART" id="SM01140">
    <property type="entry name" value="Drf_GBD"/>
    <property type="match status" value="1"/>
</dbReference>
<evidence type="ECO:0000256" key="3">
    <source>
        <dbReference type="ARBA" id="ARBA00023203"/>
    </source>
</evidence>
<keyword evidence="3" id="KW-0009">Actin-binding</keyword>
<keyword evidence="10" id="KW-1185">Reference proteome</keyword>
<feature type="region of interest" description="Disordered" evidence="4">
    <location>
        <begin position="1224"/>
        <end position="1244"/>
    </location>
</feature>
<evidence type="ECO:0000256" key="2">
    <source>
        <dbReference type="ARBA" id="ARBA00023054"/>
    </source>
</evidence>
<keyword evidence="2" id="KW-0175">Coiled coil</keyword>
<feature type="domain" description="DAD" evidence="6">
    <location>
        <begin position="1243"/>
        <end position="1275"/>
    </location>
</feature>
<evidence type="ECO:0000259" key="6">
    <source>
        <dbReference type="PROSITE" id="PS51231"/>
    </source>
</evidence>
<dbReference type="GO" id="GO:0045010">
    <property type="term" value="P:actin nucleation"/>
    <property type="evidence" value="ECO:0007669"/>
    <property type="project" value="UniProtKB-ARBA"/>
</dbReference>
<dbReference type="CDD" id="cd00030">
    <property type="entry name" value="C2"/>
    <property type="match status" value="1"/>
</dbReference>
<comment type="caution">
    <text evidence="9">The sequence shown here is derived from an EMBL/GenBank/DDBJ whole genome shotgun (WGS) entry which is preliminary data.</text>
</comment>
<sequence length="1286" mass="142902">MADKENKDKDKLFHLRVIIHKGKNILGSDGAVCSPYLKLTWGNKKKYIKTKVVAKSQEPEWNQTCLFEIKRDKYPDKKPELEIELYEHNKFSGDKLLYATLVSISDNQNLILGEGSNYTLPVSYPISKGDCKGDITYNLLPIDFGRDKAEFEKQKQMEEQKKIAEVEKQFLLLVDQLATEPKAKEMMLKLPYQNKIQLIEQHKGKLNNEKSPDHFTLILVKELVGKKIVKTTSQKSLGGSVGQLGTSQTPGTPPPNVLVTGSQSPLAGSAATSTSGTPPIESTSPNSLSSSNLSKSPSMSSSQKEEPPLSNILKDLSVALRSRGMDWIREFFKKGGVSQIVELLQYFTKDAQFSPNDEQLNQQLEFLNCIKNLMNNAIGISFMLSIRESFKIISLCLGSSNERVNELAIALLSTICLYQPPAVPLKDTPKVQYIGHRDIIEYMNNYKNFRGEKRRFLTLVDALRSKPGILENKESLKTKSIYLSFINVIINSPSEIDLRLALRQEFYWLGIKDLIENLSKYSYDESPALDTQITVFEDEEEKDNKEMSERFVEYKGLNLNSVDDVLKALLDKIRTIGLIDTFREIVKDLLLLPIDDNHGLKTWVLASRIIKQISLNEKSIGVDGDEYIPLENLLLTCEQEAKELPLKAQIETLKKESQDLTKKISIQEIEIKEKNDLIKKNEEISQKLLEEKVEAIKKQDDEIKNLKEQIASMKANGVTASSGSNVTVETPTGGPPPPPPPPIGGGPPPPPPPPMMGGGPPPPPPPPMMGGGPPPPPPPPMMGGGPPPPPPPPMMGGGPPPPPPPFGKGGGPPPPPMFGAKKASAPPRKEIPLPGAKMKGLQWVSLNDKKIAGTVFSKFTIDTSKDINLDYKDIESQFAAKVVEKKESNAPKRSGPVTILDPKIGQNLSIFLSQFKGKSFDEICKAIIRGDETQFQGNHIQSLITFLPSDDDITNINEFLNQDKDNAQKLGPPEQFSMKIHSVPQVKQRLQAMKFKYAYDPKKADIKLDIENFKQGTKELASSDKIIKILEVVLILGNFINGGTPRGGAYGFKLNTITKLSDTKTTDNKQSLVNYLVRVLQKDFPQLADFAKDLSHVEAASKVSLPTLQSEVATLKKDFTQVQSSVESIQQTDDQDTFKVKFSEFVSNASVDIEHISQSADQIDAEFKALATLFGEDPKIDPTEFFQMFLKFIDHYDKAAKDNEASSLQAEKIAKREAAKKLKEEEDAKKKKLAEERKQKGEEAIPEAVVDDLLNTIASGDAFKNRRRAGPRQTKKVDVDLDSIEI</sequence>
<feature type="region of interest" description="Disordered" evidence="4">
    <location>
        <begin position="1265"/>
        <end position="1286"/>
    </location>
</feature>
<dbReference type="FunCoup" id="A0A151ZCW1">
    <property type="interactions" value="1"/>
</dbReference>
<dbReference type="SMART" id="SM01139">
    <property type="entry name" value="Drf_FH3"/>
    <property type="match status" value="1"/>
</dbReference>
<feature type="compositionally biased region" description="Polar residues" evidence="4">
    <location>
        <begin position="235"/>
        <end position="250"/>
    </location>
</feature>
<dbReference type="InterPro" id="IPR014767">
    <property type="entry name" value="DAD_dom"/>
</dbReference>
<evidence type="ECO:0000313" key="9">
    <source>
        <dbReference type="EMBL" id="KYQ91771.1"/>
    </source>
</evidence>
<evidence type="ECO:0000259" key="8">
    <source>
        <dbReference type="PROSITE" id="PS51444"/>
    </source>
</evidence>
<evidence type="ECO:0000256" key="4">
    <source>
        <dbReference type="SAM" id="MobiDB-lite"/>
    </source>
</evidence>
<dbReference type="InParanoid" id="A0A151ZCW1"/>
<dbReference type="Pfam" id="PF06367">
    <property type="entry name" value="Drf_FH3"/>
    <property type="match status" value="1"/>
</dbReference>
<dbReference type="Proteomes" id="UP000076078">
    <property type="component" value="Unassembled WGS sequence"/>
</dbReference>
<feature type="compositionally biased region" description="Polar residues" evidence="4">
    <location>
        <begin position="718"/>
        <end position="730"/>
    </location>
</feature>
<dbReference type="Pfam" id="PF02181">
    <property type="entry name" value="FH2"/>
    <property type="match status" value="1"/>
</dbReference>
<comment type="similarity">
    <text evidence="1">Belongs to the formin homology family. Diaphanous subfamily.</text>
</comment>
<dbReference type="Pfam" id="PF06371">
    <property type="entry name" value="Drf_GBD"/>
    <property type="match status" value="1"/>
</dbReference>
<gene>
    <name evidence="9" type="ORF">DLAC_07563</name>
</gene>
<dbReference type="EMBL" id="LODT01000034">
    <property type="protein sequence ID" value="KYQ91771.1"/>
    <property type="molecule type" value="Genomic_DNA"/>
</dbReference>
<dbReference type="OMA" id="IRNDCFI"/>
<organism evidence="9 10">
    <name type="scientific">Tieghemostelium lacteum</name>
    <name type="common">Slime mold</name>
    <name type="synonym">Dictyostelium lacteum</name>
    <dbReference type="NCBI Taxonomy" id="361077"/>
    <lineage>
        <taxon>Eukaryota</taxon>
        <taxon>Amoebozoa</taxon>
        <taxon>Evosea</taxon>
        <taxon>Eumycetozoa</taxon>
        <taxon>Dictyostelia</taxon>
        <taxon>Dictyosteliales</taxon>
        <taxon>Raperosteliaceae</taxon>
        <taxon>Tieghemostelium</taxon>
    </lineage>
</organism>
<dbReference type="SUPFAM" id="SSF49562">
    <property type="entry name" value="C2 domain (Calcium/lipid-binding domain, CaLB)"/>
    <property type="match status" value="1"/>
</dbReference>
<reference evidence="9 10" key="1">
    <citation type="submission" date="2015-12" db="EMBL/GenBank/DDBJ databases">
        <title>Dictyostelia acquired genes for synthesis and detection of signals that induce cell-type specialization by lateral gene transfer from prokaryotes.</title>
        <authorList>
            <person name="Gloeckner G."/>
            <person name="Schaap P."/>
        </authorList>
    </citation>
    <scope>NUCLEOTIDE SEQUENCE [LARGE SCALE GENOMIC DNA]</scope>
    <source>
        <strain evidence="9 10">TK</strain>
    </source>
</reference>
<dbReference type="InterPro" id="IPR051412">
    <property type="entry name" value="Formin_Homology_Diaphanous_sf"/>
</dbReference>
<feature type="domain" description="C2" evidence="5">
    <location>
        <begin position="1"/>
        <end position="120"/>
    </location>
</feature>
<evidence type="ECO:0000313" key="10">
    <source>
        <dbReference type="Proteomes" id="UP000076078"/>
    </source>
</evidence>
<dbReference type="Gene3D" id="2.60.40.150">
    <property type="entry name" value="C2 domain"/>
    <property type="match status" value="1"/>
</dbReference>
<dbReference type="InterPro" id="IPR010472">
    <property type="entry name" value="FH3_dom"/>
</dbReference>
<feature type="compositionally biased region" description="Low complexity" evidence="4">
    <location>
        <begin position="282"/>
        <end position="302"/>
    </location>
</feature>
<dbReference type="PROSITE" id="PS51231">
    <property type="entry name" value="DAD"/>
    <property type="match status" value="1"/>
</dbReference>
<feature type="domain" description="GBD/FH3" evidence="7">
    <location>
        <begin position="155"/>
        <end position="621"/>
    </location>
</feature>
<feature type="compositionally biased region" description="Basic residues" evidence="4">
    <location>
        <begin position="1265"/>
        <end position="1274"/>
    </location>
</feature>
<dbReference type="PROSITE" id="PS50004">
    <property type="entry name" value="C2"/>
    <property type="match status" value="1"/>
</dbReference>
<dbReference type="Gene3D" id="1.25.10.10">
    <property type="entry name" value="Leucine-rich Repeat Variant"/>
    <property type="match status" value="1"/>
</dbReference>
<feature type="compositionally biased region" description="Basic and acidic residues" evidence="4">
    <location>
        <begin position="1224"/>
        <end position="1243"/>
    </location>
</feature>
<dbReference type="InterPro" id="IPR010473">
    <property type="entry name" value="GTPase-bd"/>
</dbReference>
<dbReference type="GO" id="GO:0031267">
    <property type="term" value="F:small GTPase binding"/>
    <property type="evidence" value="ECO:0007669"/>
    <property type="project" value="InterPro"/>
</dbReference>
<name>A0A151ZCW1_TIELA</name>
<dbReference type="GO" id="GO:0030041">
    <property type="term" value="P:actin filament polymerization"/>
    <property type="evidence" value="ECO:0007669"/>
    <property type="project" value="TreeGrafter"/>
</dbReference>
<dbReference type="InterPro" id="IPR014768">
    <property type="entry name" value="GBD/FH3_dom"/>
</dbReference>
<dbReference type="PROSITE" id="PS51444">
    <property type="entry name" value="FH2"/>
    <property type="match status" value="1"/>
</dbReference>
<dbReference type="PANTHER" id="PTHR45691">
    <property type="entry name" value="PROTEIN DIAPHANOUS"/>
    <property type="match status" value="1"/>
</dbReference>
<dbReference type="SUPFAM" id="SSF48371">
    <property type="entry name" value="ARM repeat"/>
    <property type="match status" value="1"/>
</dbReference>
<accession>A0A151ZCW1</accession>
<evidence type="ECO:0000259" key="5">
    <source>
        <dbReference type="PROSITE" id="PS50004"/>
    </source>
</evidence>
<dbReference type="Gene3D" id="1.20.58.2220">
    <property type="entry name" value="Formin, FH2 domain"/>
    <property type="match status" value="1"/>
</dbReference>
<feature type="region of interest" description="Disordered" evidence="4">
    <location>
        <begin position="235"/>
        <end position="308"/>
    </location>
</feature>
<dbReference type="STRING" id="361077.A0A151ZCW1"/>
<protein>
    <submittedName>
        <fullName evidence="9">Actin binding protein</fullName>
    </submittedName>
</protein>
<dbReference type="InterPro" id="IPR016024">
    <property type="entry name" value="ARM-type_fold"/>
</dbReference>
<dbReference type="OrthoDB" id="17758at2759"/>
<dbReference type="InterPro" id="IPR035892">
    <property type="entry name" value="C2_domain_sf"/>
</dbReference>
<evidence type="ECO:0000259" key="7">
    <source>
        <dbReference type="PROSITE" id="PS51232"/>
    </source>
</evidence>
<evidence type="ECO:0000256" key="1">
    <source>
        <dbReference type="ARBA" id="ARBA00008214"/>
    </source>
</evidence>
<feature type="domain" description="FH2" evidence="8">
    <location>
        <begin position="828"/>
        <end position="1222"/>
    </location>
</feature>
<dbReference type="PROSITE" id="PS51232">
    <property type="entry name" value="GBD_FH3"/>
    <property type="match status" value="1"/>
</dbReference>
<dbReference type="SUPFAM" id="SSF101447">
    <property type="entry name" value="Formin homology 2 domain (FH2 domain)"/>
    <property type="match status" value="1"/>
</dbReference>
<dbReference type="SMART" id="SM00498">
    <property type="entry name" value="FH2"/>
    <property type="match status" value="1"/>
</dbReference>
<dbReference type="PANTHER" id="PTHR45691:SF6">
    <property type="entry name" value="PROTEIN DIAPHANOUS"/>
    <property type="match status" value="1"/>
</dbReference>
<dbReference type="InterPro" id="IPR042201">
    <property type="entry name" value="FH2_Formin_sf"/>
</dbReference>
<feature type="compositionally biased region" description="Polar residues" evidence="4">
    <location>
        <begin position="259"/>
        <end position="281"/>
    </location>
</feature>
<dbReference type="InterPro" id="IPR000008">
    <property type="entry name" value="C2_dom"/>
</dbReference>
<dbReference type="SMART" id="SM00239">
    <property type="entry name" value="C2"/>
    <property type="match status" value="1"/>
</dbReference>
<dbReference type="GO" id="GO:0005884">
    <property type="term" value="C:actin filament"/>
    <property type="evidence" value="ECO:0007669"/>
    <property type="project" value="TreeGrafter"/>
</dbReference>
<dbReference type="InterPro" id="IPR015425">
    <property type="entry name" value="FH2_Formin"/>
</dbReference>
<feature type="compositionally biased region" description="Pro residues" evidence="4">
    <location>
        <begin position="733"/>
        <end position="817"/>
    </location>
</feature>
<proteinExistence type="inferred from homology"/>
<feature type="region of interest" description="Disordered" evidence="4">
    <location>
        <begin position="714"/>
        <end position="834"/>
    </location>
</feature>
<dbReference type="Pfam" id="PF00168">
    <property type="entry name" value="C2"/>
    <property type="match status" value="1"/>
</dbReference>